<protein>
    <recommendedName>
        <fullName evidence="7">Hydroxymethylpyrimidine/phosphomethylpyrimidine kinase</fullName>
        <ecNumber evidence="5">2.7.1.49</ecNumber>
        <ecNumber evidence="6">2.7.4.7</ecNumber>
    </recommendedName>
    <alternativeName>
        <fullName evidence="14">Hydroxymethylpyrimidine kinase</fullName>
    </alternativeName>
    <alternativeName>
        <fullName evidence="15">Hydroxymethylpyrimidine phosphate kinase</fullName>
    </alternativeName>
</protein>
<gene>
    <name evidence="17" type="primary">thiD</name>
    <name evidence="17" type="ORF">ETP43_05065</name>
</gene>
<dbReference type="GO" id="GO:0005829">
    <property type="term" value="C:cytosol"/>
    <property type="evidence" value="ECO:0007669"/>
    <property type="project" value="TreeGrafter"/>
</dbReference>
<dbReference type="Pfam" id="PF08543">
    <property type="entry name" value="Phos_pyr_kin"/>
    <property type="match status" value="1"/>
</dbReference>
<dbReference type="CDD" id="cd01169">
    <property type="entry name" value="HMPP_kinase"/>
    <property type="match status" value="1"/>
</dbReference>
<dbReference type="GO" id="GO:0005524">
    <property type="term" value="F:ATP binding"/>
    <property type="evidence" value="ECO:0007669"/>
    <property type="project" value="UniProtKB-KW"/>
</dbReference>
<keyword evidence="18" id="KW-1185">Reference proteome</keyword>
<evidence type="ECO:0000256" key="9">
    <source>
        <dbReference type="ARBA" id="ARBA00022741"/>
    </source>
</evidence>
<evidence type="ECO:0000256" key="6">
    <source>
        <dbReference type="ARBA" id="ARBA00012963"/>
    </source>
</evidence>
<comment type="catalytic activity">
    <reaction evidence="1">
        <text>4-amino-5-hydroxymethyl-2-methylpyrimidine + ATP = 4-amino-2-methyl-5-(phosphooxymethyl)pyrimidine + ADP + H(+)</text>
        <dbReference type="Rhea" id="RHEA:23096"/>
        <dbReference type="ChEBI" id="CHEBI:15378"/>
        <dbReference type="ChEBI" id="CHEBI:16892"/>
        <dbReference type="ChEBI" id="CHEBI:30616"/>
        <dbReference type="ChEBI" id="CHEBI:58354"/>
        <dbReference type="ChEBI" id="CHEBI:456216"/>
        <dbReference type="EC" id="2.7.1.49"/>
    </reaction>
</comment>
<proteinExistence type="inferred from homology"/>
<keyword evidence="11" id="KW-0067">ATP-binding</keyword>
<evidence type="ECO:0000256" key="2">
    <source>
        <dbReference type="ARBA" id="ARBA00000565"/>
    </source>
</evidence>
<evidence type="ECO:0000256" key="13">
    <source>
        <dbReference type="ARBA" id="ARBA00037917"/>
    </source>
</evidence>
<dbReference type="InterPro" id="IPR013749">
    <property type="entry name" value="PM/HMP-P_kinase-1"/>
</dbReference>
<dbReference type="SUPFAM" id="SSF53613">
    <property type="entry name" value="Ribokinase-like"/>
    <property type="match status" value="1"/>
</dbReference>
<keyword evidence="12" id="KW-0784">Thiamine biosynthesis</keyword>
<reference evidence="17 18" key="1">
    <citation type="submission" date="2019-01" db="EMBL/GenBank/DDBJ databases">
        <title>Blautia sp. nov. KGMB01111 isolated human feces.</title>
        <authorList>
            <person name="Park J.-E."/>
            <person name="Kim J.-S."/>
            <person name="Park S.-H."/>
        </authorList>
    </citation>
    <scope>NUCLEOTIDE SEQUENCE [LARGE SCALE GENOMIC DNA]</scope>
    <source>
        <strain evidence="17 18">KGMB01111</strain>
    </source>
</reference>
<comment type="caution">
    <text evidence="17">The sequence shown here is derived from an EMBL/GenBank/DDBJ whole genome shotgun (WGS) entry which is preliminary data.</text>
</comment>
<evidence type="ECO:0000256" key="8">
    <source>
        <dbReference type="ARBA" id="ARBA00022679"/>
    </source>
</evidence>
<comment type="pathway">
    <text evidence="13">Cofactor biosynthesis; thiamine diphosphate biosynthesis; 4-amino-2-methyl-5-diphosphomethylpyrimidine from 5-amino-1-(5-phospho-D-ribosyl)imidazole: step 2/3.</text>
</comment>
<feature type="domain" description="Pyridoxamine kinase/Phosphomethylpyrimidine kinase" evidence="16">
    <location>
        <begin position="11"/>
        <end position="254"/>
    </location>
</feature>
<evidence type="ECO:0000256" key="11">
    <source>
        <dbReference type="ARBA" id="ARBA00022840"/>
    </source>
</evidence>
<dbReference type="EC" id="2.7.4.7" evidence="6"/>
<dbReference type="GO" id="GO:0008972">
    <property type="term" value="F:phosphomethylpyrimidine kinase activity"/>
    <property type="evidence" value="ECO:0007669"/>
    <property type="project" value="UniProtKB-EC"/>
</dbReference>
<comment type="similarity">
    <text evidence="4">Belongs to the ThiD family.</text>
</comment>
<accession>A0A4Q1RGD4</accession>
<dbReference type="Proteomes" id="UP000290106">
    <property type="component" value="Unassembled WGS sequence"/>
</dbReference>
<evidence type="ECO:0000259" key="16">
    <source>
        <dbReference type="Pfam" id="PF08543"/>
    </source>
</evidence>
<name>A0A4Q1RGD4_9FIRM</name>
<sequence>MRTALTIAGSDSSGGAGIQADIKTMMANGVYAMSAITALTAQNTTGVTAIMEATEEFLGEELDNIFTDIFPDAVKIGMVSSSGLIIKIAEKLKEYDAKNIVVDPVMVATSGARLISEDAVSTLKEYLFPLAQILTPNIPEAEVLSGMTITSEAEMMEAAKVIGDQYGCAVLLKGGHKVNDANDLLYHEGTCQWFYGKRIDNPNTHGTGCTLSSAIASNLAKGFPMDVSVERAKAYISGALAAMLDLGKGSGPMNHGFDITGEYVKEASDHE</sequence>
<dbReference type="AlphaFoldDB" id="A0A4Q1RGD4"/>
<dbReference type="FunFam" id="3.40.1190.20:FF:000003">
    <property type="entry name" value="Phosphomethylpyrimidine kinase ThiD"/>
    <property type="match status" value="1"/>
</dbReference>
<comment type="pathway">
    <text evidence="3">Cofactor biosynthesis; thiamine diphosphate biosynthesis; 4-amino-2-methyl-5-diphosphomethylpyrimidine from 5-amino-1-(5-phospho-D-ribosyl)imidazole: step 3/3.</text>
</comment>
<comment type="catalytic activity">
    <reaction evidence="2">
        <text>4-amino-2-methyl-5-(phosphooxymethyl)pyrimidine + ATP = 4-amino-2-methyl-5-(diphosphooxymethyl)pyrimidine + ADP</text>
        <dbReference type="Rhea" id="RHEA:19893"/>
        <dbReference type="ChEBI" id="CHEBI:30616"/>
        <dbReference type="ChEBI" id="CHEBI:57841"/>
        <dbReference type="ChEBI" id="CHEBI:58354"/>
        <dbReference type="ChEBI" id="CHEBI:456216"/>
        <dbReference type="EC" id="2.7.4.7"/>
    </reaction>
</comment>
<evidence type="ECO:0000256" key="5">
    <source>
        <dbReference type="ARBA" id="ARBA00012135"/>
    </source>
</evidence>
<dbReference type="Gene3D" id="3.40.1190.20">
    <property type="match status" value="1"/>
</dbReference>
<evidence type="ECO:0000256" key="14">
    <source>
        <dbReference type="ARBA" id="ARBA00042102"/>
    </source>
</evidence>
<dbReference type="PANTHER" id="PTHR20858:SF17">
    <property type="entry name" value="HYDROXYMETHYLPYRIMIDINE_PHOSPHOMETHYLPYRIMIDINE KINASE THI20-RELATED"/>
    <property type="match status" value="1"/>
</dbReference>
<organism evidence="17 18">
    <name type="scientific">Blautia faecicola</name>
    <dbReference type="NCBI Taxonomy" id="2509240"/>
    <lineage>
        <taxon>Bacteria</taxon>
        <taxon>Bacillati</taxon>
        <taxon>Bacillota</taxon>
        <taxon>Clostridia</taxon>
        <taxon>Lachnospirales</taxon>
        <taxon>Lachnospiraceae</taxon>
        <taxon>Blautia</taxon>
    </lineage>
</organism>
<dbReference type="PANTHER" id="PTHR20858">
    <property type="entry name" value="PHOSPHOMETHYLPYRIMIDINE KINASE"/>
    <property type="match status" value="1"/>
</dbReference>
<dbReference type="OrthoDB" id="9810880at2"/>
<evidence type="ECO:0000313" key="17">
    <source>
        <dbReference type="EMBL" id="RXS74639.1"/>
    </source>
</evidence>
<evidence type="ECO:0000256" key="15">
    <source>
        <dbReference type="ARBA" id="ARBA00043176"/>
    </source>
</evidence>
<keyword evidence="8 17" id="KW-0808">Transferase</keyword>
<evidence type="ECO:0000256" key="1">
    <source>
        <dbReference type="ARBA" id="ARBA00000151"/>
    </source>
</evidence>
<evidence type="ECO:0000256" key="7">
    <source>
        <dbReference type="ARBA" id="ARBA00019161"/>
    </source>
</evidence>
<keyword evidence="10 17" id="KW-0418">Kinase</keyword>
<dbReference type="RefSeq" id="WP_129257250.1">
    <property type="nucleotide sequence ID" value="NZ_SDKC01000001.1"/>
</dbReference>
<evidence type="ECO:0000256" key="4">
    <source>
        <dbReference type="ARBA" id="ARBA00009879"/>
    </source>
</evidence>
<dbReference type="InterPro" id="IPR004399">
    <property type="entry name" value="HMP/HMP-P_kinase_dom"/>
</dbReference>
<dbReference type="EMBL" id="SDKC01000001">
    <property type="protein sequence ID" value="RXS74639.1"/>
    <property type="molecule type" value="Genomic_DNA"/>
</dbReference>
<evidence type="ECO:0000256" key="3">
    <source>
        <dbReference type="ARBA" id="ARBA00004769"/>
    </source>
</evidence>
<dbReference type="GO" id="GO:0008902">
    <property type="term" value="F:hydroxymethylpyrimidine kinase activity"/>
    <property type="evidence" value="ECO:0007669"/>
    <property type="project" value="UniProtKB-EC"/>
</dbReference>
<evidence type="ECO:0000256" key="10">
    <source>
        <dbReference type="ARBA" id="ARBA00022777"/>
    </source>
</evidence>
<evidence type="ECO:0000256" key="12">
    <source>
        <dbReference type="ARBA" id="ARBA00022977"/>
    </source>
</evidence>
<dbReference type="GO" id="GO:0009228">
    <property type="term" value="P:thiamine biosynthetic process"/>
    <property type="evidence" value="ECO:0007669"/>
    <property type="project" value="UniProtKB-KW"/>
</dbReference>
<keyword evidence="9" id="KW-0547">Nucleotide-binding</keyword>
<dbReference type="InterPro" id="IPR029056">
    <property type="entry name" value="Ribokinase-like"/>
</dbReference>
<dbReference type="NCBIfam" id="TIGR00097">
    <property type="entry name" value="HMP-P_kinase"/>
    <property type="match status" value="1"/>
</dbReference>
<evidence type="ECO:0000313" key="18">
    <source>
        <dbReference type="Proteomes" id="UP000290106"/>
    </source>
</evidence>
<dbReference type="EC" id="2.7.1.49" evidence="5"/>